<comment type="caution">
    <text evidence="3">The sequence shown here is derived from an EMBL/GenBank/DDBJ whole genome shotgun (WGS) entry which is preliminary data.</text>
</comment>
<accession>A0A934I347</accession>
<dbReference type="AlphaFoldDB" id="A0A934I347"/>
<proteinExistence type="predicted"/>
<feature type="signal peptide" evidence="2">
    <location>
        <begin position="1"/>
        <end position="26"/>
    </location>
</feature>
<keyword evidence="1" id="KW-0175">Coiled coil</keyword>
<reference evidence="3" key="1">
    <citation type="submission" date="2020-12" db="EMBL/GenBank/DDBJ databases">
        <title>Clostridium thailandense sp. nov., a novel acetogenic bacterium isolated from peat land soil in Thailand.</title>
        <authorList>
            <person name="Chaikitkaew S."/>
            <person name="Birkeland N.K."/>
        </authorList>
    </citation>
    <scope>NUCLEOTIDE SEQUENCE</scope>
    <source>
        <strain evidence="3">DSM 17425</strain>
    </source>
</reference>
<evidence type="ECO:0000256" key="2">
    <source>
        <dbReference type="SAM" id="SignalP"/>
    </source>
</evidence>
<dbReference type="RefSeq" id="WP_211144577.1">
    <property type="nucleotide sequence ID" value="NZ_JAEEGB010000039.1"/>
</dbReference>
<keyword evidence="4" id="KW-1185">Reference proteome</keyword>
<feature type="coiled-coil region" evidence="1">
    <location>
        <begin position="372"/>
        <end position="407"/>
    </location>
</feature>
<feature type="chain" id="PRO_5038003618" evidence="2">
    <location>
        <begin position="27"/>
        <end position="493"/>
    </location>
</feature>
<keyword evidence="2" id="KW-0732">Signal</keyword>
<evidence type="ECO:0000313" key="4">
    <source>
        <dbReference type="Proteomes" id="UP000622687"/>
    </source>
</evidence>
<sequence length="493" mass="56932">MNRFMKNLSVVILGGSLLATPITVLAAEPPKYDDWIINQATLNIRDKEAQKERKLWDSYSADQKYNRTYKKYVDKIAEYNKKITLLRAMVDADPSKLINDDVDALKYQISEMNKEISEISLGEKSGNSKLYLEKSCTQLSTVAEKLGWYSFYKCVKAGEIEEIKKATTELDDAIKTFTEYFSNCYNYSFITQNNGFNATEVNMANSDLYEFTKKYTENLMKCYDDLDSAYKGLEKGKVQYDLLESANKNITKPGYFDGFTSNQTIVSKIVVAANSAKEAYNALERYNIDVMTGDKGSDKIFKEKFSTFKTKLDELKAELTNLEQKNSTLQYKVDQDVEAAKAAERQFLEDKGFNSMEEYEKFLKDQQKLVTQQQIAAEAEKISAEIKRQEEERKAEIEAAHTKWLDERIDFAKGQANQNHDKSFYMTKVQKNLKRAYLNNTYLGTILMEKQSEAYDVMWTIANSGNANLNLLQQLYDQYPNDFINIVFFYKMK</sequence>
<evidence type="ECO:0000313" key="3">
    <source>
        <dbReference type="EMBL" id="MBI6875222.1"/>
    </source>
</evidence>
<dbReference type="EMBL" id="JAEEGB010000039">
    <property type="protein sequence ID" value="MBI6875222.1"/>
    <property type="molecule type" value="Genomic_DNA"/>
</dbReference>
<organism evidence="3 4">
    <name type="scientific">Clostridium aciditolerans</name>
    <dbReference type="NCBI Taxonomy" id="339861"/>
    <lineage>
        <taxon>Bacteria</taxon>
        <taxon>Bacillati</taxon>
        <taxon>Bacillota</taxon>
        <taxon>Clostridia</taxon>
        <taxon>Eubacteriales</taxon>
        <taxon>Clostridiaceae</taxon>
        <taxon>Clostridium</taxon>
    </lineage>
</organism>
<gene>
    <name evidence="3" type="ORF">I6U51_21340</name>
</gene>
<evidence type="ECO:0000256" key="1">
    <source>
        <dbReference type="SAM" id="Coils"/>
    </source>
</evidence>
<dbReference type="Proteomes" id="UP000622687">
    <property type="component" value="Unassembled WGS sequence"/>
</dbReference>
<feature type="coiled-coil region" evidence="1">
    <location>
        <begin position="305"/>
        <end position="332"/>
    </location>
</feature>
<protein>
    <submittedName>
        <fullName evidence="3">Uncharacterized protein</fullName>
    </submittedName>
</protein>
<name>A0A934I347_9CLOT</name>